<gene>
    <name evidence="1" type="ORF">ACFQE5_22315</name>
</gene>
<evidence type="ECO:0008006" key="3">
    <source>
        <dbReference type="Google" id="ProtNLM"/>
    </source>
</evidence>
<protein>
    <recommendedName>
        <fullName evidence="3">RecA/RadA family phage recombinase</fullName>
    </recommendedName>
</protein>
<sequence>MATLAIQSIVNTGVNPALVAASAGGDKVAPGAGVFLEVANGGAAPITVTLVTPQTVDGDLAVADRAVSVPNGESRLIAVPASLYRNPSDGLASITYSDTTSVTVGAFRASVAG</sequence>
<proteinExistence type="predicted"/>
<dbReference type="EMBL" id="JBHSQW010000044">
    <property type="protein sequence ID" value="MFC5996949.1"/>
    <property type="molecule type" value="Genomic_DNA"/>
</dbReference>
<dbReference type="RefSeq" id="WP_379587826.1">
    <property type="nucleotide sequence ID" value="NZ_JBHSQW010000044.1"/>
</dbReference>
<accession>A0ABW1J8L0</accession>
<name>A0ABW1J8L0_9PSEU</name>
<evidence type="ECO:0000313" key="2">
    <source>
        <dbReference type="Proteomes" id="UP001596302"/>
    </source>
</evidence>
<comment type="caution">
    <text evidence="1">The sequence shown here is derived from an EMBL/GenBank/DDBJ whole genome shotgun (WGS) entry which is preliminary data.</text>
</comment>
<evidence type="ECO:0000313" key="1">
    <source>
        <dbReference type="EMBL" id="MFC5996949.1"/>
    </source>
</evidence>
<dbReference type="Proteomes" id="UP001596302">
    <property type="component" value="Unassembled WGS sequence"/>
</dbReference>
<organism evidence="1 2">
    <name type="scientific">Pseudonocardia hispaniensis</name>
    <dbReference type="NCBI Taxonomy" id="904933"/>
    <lineage>
        <taxon>Bacteria</taxon>
        <taxon>Bacillati</taxon>
        <taxon>Actinomycetota</taxon>
        <taxon>Actinomycetes</taxon>
        <taxon>Pseudonocardiales</taxon>
        <taxon>Pseudonocardiaceae</taxon>
        <taxon>Pseudonocardia</taxon>
    </lineage>
</organism>
<keyword evidence="2" id="KW-1185">Reference proteome</keyword>
<reference evidence="2" key="1">
    <citation type="journal article" date="2019" name="Int. J. Syst. Evol. Microbiol.">
        <title>The Global Catalogue of Microorganisms (GCM) 10K type strain sequencing project: providing services to taxonomists for standard genome sequencing and annotation.</title>
        <authorList>
            <consortium name="The Broad Institute Genomics Platform"/>
            <consortium name="The Broad Institute Genome Sequencing Center for Infectious Disease"/>
            <person name="Wu L."/>
            <person name="Ma J."/>
        </authorList>
    </citation>
    <scope>NUCLEOTIDE SEQUENCE [LARGE SCALE GENOMIC DNA]</scope>
    <source>
        <strain evidence="2">CCM 8391</strain>
    </source>
</reference>